<feature type="domain" description="NTF2" evidence="2">
    <location>
        <begin position="8"/>
        <end position="76"/>
    </location>
</feature>
<reference evidence="3" key="1">
    <citation type="submission" date="2022-02" db="EMBL/GenBank/DDBJ databases">
        <authorList>
            <person name="Henning P.M."/>
            <person name="McCubbin A.G."/>
            <person name="Shore J.S."/>
        </authorList>
    </citation>
    <scope>NUCLEOTIDE SEQUENCE</scope>
    <source>
        <strain evidence="3">F60SS</strain>
        <tissue evidence="3">Leaves</tissue>
    </source>
</reference>
<dbReference type="OrthoDB" id="6507044at2759"/>
<name>A0A9Q0JC23_9ROSI</name>
<organism evidence="3 4">
    <name type="scientific">Turnera subulata</name>
    <dbReference type="NCBI Taxonomy" id="218843"/>
    <lineage>
        <taxon>Eukaryota</taxon>
        <taxon>Viridiplantae</taxon>
        <taxon>Streptophyta</taxon>
        <taxon>Embryophyta</taxon>
        <taxon>Tracheophyta</taxon>
        <taxon>Spermatophyta</taxon>
        <taxon>Magnoliopsida</taxon>
        <taxon>eudicotyledons</taxon>
        <taxon>Gunneridae</taxon>
        <taxon>Pentapetalae</taxon>
        <taxon>rosids</taxon>
        <taxon>fabids</taxon>
        <taxon>Malpighiales</taxon>
        <taxon>Passifloraceae</taxon>
        <taxon>Turnera</taxon>
    </lineage>
</organism>
<evidence type="ECO:0000313" key="4">
    <source>
        <dbReference type="Proteomes" id="UP001141552"/>
    </source>
</evidence>
<evidence type="ECO:0000313" key="3">
    <source>
        <dbReference type="EMBL" id="KAJ4835978.1"/>
    </source>
</evidence>
<keyword evidence="1" id="KW-0539">Nucleus</keyword>
<dbReference type="InterPro" id="IPR045875">
    <property type="entry name" value="NTF2"/>
</dbReference>
<protein>
    <recommendedName>
        <fullName evidence="2">NTF2 domain-containing protein</fullName>
    </recommendedName>
</protein>
<dbReference type="GO" id="GO:0005634">
    <property type="term" value="C:nucleus"/>
    <property type="evidence" value="ECO:0007669"/>
    <property type="project" value="UniProtKB-SubCell"/>
</dbReference>
<comment type="function">
    <text evidence="1">Has a role in nuclear-cytoplasmic transport of proteins and mRNAs.</text>
</comment>
<dbReference type="PROSITE" id="PS50177">
    <property type="entry name" value="NTF2_DOMAIN"/>
    <property type="match status" value="1"/>
</dbReference>
<gene>
    <name evidence="3" type="ORF">Tsubulata_003079</name>
</gene>
<proteinExistence type="predicted"/>
<dbReference type="SUPFAM" id="SSF54427">
    <property type="entry name" value="NTF2-like"/>
    <property type="match status" value="1"/>
</dbReference>
<comment type="caution">
    <text evidence="3">The sequence shown here is derived from an EMBL/GenBank/DDBJ whole genome shotgun (WGS) entry which is preliminary data.</text>
</comment>
<dbReference type="GO" id="GO:0015031">
    <property type="term" value="P:protein transport"/>
    <property type="evidence" value="ECO:0007669"/>
    <property type="project" value="UniProtKB-KW"/>
</dbReference>
<accession>A0A9Q0JC23</accession>
<keyword evidence="1" id="KW-0963">Cytoplasm</keyword>
<keyword evidence="1" id="KW-0813">Transport</keyword>
<dbReference type="PANTHER" id="PTHR12612">
    <property type="entry name" value="NUCLEAR TRANSPORT FACTOR 2"/>
    <property type="match status" value="1"/>
</dbReference>
<dbReference type="InterPro" id="IPR018222">
    <property type="entry name" value="Nuclear_transport_factor_2_euk"/>
</dbReference>
<keyword evidence="1" id="KW-0653">Protein transport</keyword>
<dbReference type="GO" id="GO:0005737">
    <property type="term" value="C:cytoplasm"/>
    <property type="evidence" value="ECO:0007669"/>
    <property type="project" value="UniProtKB-SubCell"/>
</dbReference>
<dbReference type="InterPro" id="IPR032710">
    <property type="entry name" value="NTF2-like_dom_sf"/>
</dbReference>
<dbReference type="GO" id="GO:0006913">
    <property type="term" value="P:nucleocytoplasmic transport"/>
    <property type="evidence" value="ECO:0007669"/>
    <property type="project" value="UniProtKB-UniRule"/>
</dbReference>
<dbReference type="InterPro" id="IPR002075">
    <property type="entry name" value="NTF2_dom"/>
</dbReference>
<evidence type="ECO:0000256" key="1">
    <source>
        <dbReference type="RuleBase" id="RU369002"/>
    </source>
</evidence>
<dbReference type="AlphaFoldDB" id="A0A9Q0JC23"/>
<dbReference type="Gene3D" id="3.10.450.50">
    <property type="match status" value="1"/>
</dbReference>
<evidence type="ECO:0000259" key="2">
    <source>
        <dbReference type="PROSITE" id="PS50177"/>
    </source>
</evidence>
<keyword evidence="4" id="KW-1185">Reference proteome</keyword>
<reference evidence="3" key="2">
    <citation type="journal article" date="2023" name="Plants (Basel)">
        <title>Annotation of the Turnera subulata (Passifloraceae) Draft Genome Reveals the S-Locus Evolved after the Divergence of Turneroideae from Passifloroideae in a Stepwise Manner.</title>
        <authorList>
            <person name="Henning P.M."/>
            <person name="Roalson E.H."/>
            <person name="Mir W."/>
            <person name="McCubbin A.G."/>
            <person name="Shore J.S."/>
        </authorList>
    </citation>
    <scope>NUCLEOTIDE SEQUENCE</scope>
    <source>
        <strain evidence="3">F60SS</strain>
    </source>
</reference>
<dbReference type="Proteomes" id="UP001141552">
    <property type="component" value="Unassembled WGS sequence"/>
</dbReference>
<dbReference type="Pfam" id="PF02136">
    <property type="entry name" value="NTF2"/>
    <property type="match status" value="1"/>
</dbReference>
<dbReference type="EMBL" id="JAKUCV010004254">
    <property type="protein sequence ID" value="KAJ4835978.1"/>
    <property type="molecule type" value="Genomic_DNA"/>
</dbReference>
<sequence>MAMDLDVLAMVFVQHYYTTFDTSREQMAALYQEELMLAFKRQQVLGSQSIVLTTFDEKRWEWAIRDENGSTSQYMN</sequence>
<comment type="subcellular location">
    <subcellularLocation>
        <location evidence="1">Cytoplasm</location>
    </subcellularLocation>
    <subcellularLocation>
        <location evidence="1">Nucleus</location>
    </subcellularLocation>
</comment>
<dbReference type="GO" id="GO:0051028">
    <property type="term" value="P:mRNA transport"/>
    <property type="evidence" value="ECO:0007669"/>
    <property type="project" value="UniProtKB-UniRule"/>
</dbReference>